<evidence type="ECO:0000259" key="4">
    <source>
        <dbReference type="PROSITE" id="PS50043"/>
    </source>
</evidence>
<dbReference type="SMART" id="SM00421">
    <property type="entry name" value="HTH_LUXR"/>
    <property type="match status" value="1"/>
</dbReference>
<evidence type="ECO:0000256" key="1">
    <source>
        <dbReference type="ARBA" id="ARBA00023015"/>
    </source>
</evidence>
<evidence type="ECO:0000256" key="3">
    <source>
        <dbReference type="ARBA" id="ARBA00023163"/>
    </source>
</evidence>
<dbReference type="PROSITE" id="PS50043">
    <property type="entry name" value="HTH_LUXR_2"/>
    <property type="match status" value="1"/>
</dbReference>
<organism evidence="5 6">
    <name type="scientific">Plantactinospora alkalitolerans</name>
    <dbReference type="NCBI Taxonomy" id="2789879"/>
    <lineage>
        <taxon>Bacteria</taxon>
        <taxon>Bacillati</taxon>
        <taxon>Actinomycetota</taxon>
        <taxon>Actinomycetes</taxon>
        <taxon>Micromonosporales</taxon>
        <taxon>Micromonosporaceae</taxon>
        <taxon>Plantactinospora</taxon>
    </lineage>
</organism>
<dbReference type="InterPro" id="IPR016032">
    <property type="entry name" value="Sig_transdc_resp-reg_C-effctor"/>
</dbReference>
<dbReference type="InterPro" id="IPR036388">
    <property type="entry name" value="WH-like_DNA-bd_sf"/>
</dbReference>
<keyword evidence="2" id="KW-0238">DNA-binding</keyword>
<dbReference type="PANTHER" id="PTHR44688:SF16">
    <property type="entry name" value="DNA-BINDING TRANSCRIPTIONAL ACTIVATOR DEVR_DOSR"/>
    <property type="match status" value="1"/>
</dbReference>
<sequence length="210" mass="22167">LVPAPAALAEHHWLTGDRQRAADAVRPCFDRAVEAELPWPVGELGYWLWRAGEPVELPDWAAAPYLLTVRGDWAGAADQSQRRGCTYPRAEALSHGDAPAAAEALALLDRLGAGAVARRLRAELRERGISGVARGPRPSTGANPSGLTARQLEVVGLLADGLSNADIARRLSLSVKTVDHHVSAVLGKLGVATRGRAAAVARDLGLVPPR</sequence>
<dbReference type="CDD" id="cd06170">
    <property type="entry name" value="LuxR_C_like"/>
    <property type="match status" value="1"/>
</dbReference>
<dbReference type="EMBL" id="JADPUN010000332">
    <property type="protein sequence ID" value="MBF9134255.1"/>
    <property type="molecule type" value="Genomic_DNA"/>
</dbReference>
<reference evidence="5 6" key="1">
    <citation type="submission" date="2020-11" db="EMBL/GenBank/DDBJ databases">
        <title>A novel isolate from a Black sea contaminated sediment with potential to produce alkanes: Plantactinospora alkalitolerans sp. nov.</title>
        <authorList>
            <person name="Carro L."/>
            <person name="Veyisoglu A."/>
            <person name="Guven K."/>
            <person name="Schumann P."/>
            <person name="Klenk H.-P."/>
            <person name="Sahin N."/>
        </authorList>
    </citation>
    <scope>NUCLEOTIDE SEQUENCE [LARGE SCALE GENOMIC DNA]</scope>
    <source>
        <strain evidence="5 6">S1510</strain>
    </source>
</reference>
<dbReference type="PROSITE" id="PS00622">
    <property type="entry name" value="HTH_LUXR_1"/>
    <property type="match status" value="1"/>
</dbReference>
<dbReference type="PANTHER" id="PTHR44688">
    <property type="entry name" value="DNA-BINDING TRANSCRIPTIONAL ACTIVATOR DEVR_DOSR"/>
    <property type="match status" value="1"/>
</dbReference>
<name>A0ABS0H711_9ACTN</name>
<keyword evidence="1" id="KW-0805">Transcription regulation</keyword>
<evidence type="ECO:0000256" key="2">
    <source>
        <dbReference type="ARBA" id="ARBA00023125"/>
    </source>
</evidence>
<dbReference type="InterPro" id="IPR000792">
    <property type="entry name" value="Tscrpt_reg_LuxR_C"/>
</dbReference>
<dbReference type="SUPFAM" id="SSF46894">
    <property type="entry name" value="C-terminal effector domain of the bipartite response regulators"/>
    <property type="match status" value="1"/>
</dbReference>
<keyword evidence="3" id="KW-0804">Transcription</keyword>
<proteinExistence type="predicted"/>
<feature type="domain" description="HTH luxR-type" evidence="4">
    <location>
        <begin position="140"/>
        <end position="205"/>
    </location>
</feature>
<dbReference type="RefSeq" id="WP_196205739.1">
    <property type="nucleotide sequence ID" value="NZ_JADPUN010000332.1"/>
</dbReference>
<comment type="caution">
    <text evidence="5">The sequence shown here is derived from an EMBL/GenBank/DDBJ whole genome shotgun (WGS) entry which is preliminary data.</text>
</comment>
<feature type="non-terminal residue" evidence="5">
    <location>
        <position position="1"/>
    </location>
</feature>
<dbReference type="Gene3D" id="1.10.10.10">
    <property type="entry name" value="Winged helix-like DNA-binding domain superfamily/Winged helix DNA-binding domain"/>
    <property type="match status" value="1"/>
</dbReference>
<dbReference type="Proteomes" id="UP000638560">
    <property type="component" value="Unassembled WGS sequence"/>
</dbReference>
<keyword evidence="6" id="KW-1185">Reference proteome</keyword>
<gene>
    <name evidence="5" type="ORF">I0C86_35780</name>
</gene>
<evidence type="ECO:0000313" key="6">
    <source>
        <dbReference type="Proteomes" id="UP000638560"/>
    </source>
</evidence>
<protein>
    <submittedName>
        <fullName evidence="5">Response regulator transcription factor</fullName>
    </submittedName>
</protein>
<evidence type="ECO:0000313" key="5">
    <source>
        <dbReference type="EMBL" id="MBF9134255.1"/>
    </source>
</evidence>
<dbReference type="Pfam" id="PF00196">
    <property type="entry name" value="GerE"/>
    <property type="match status" value="1"/>
</dbReference>
<dbReference type="PRINTS" id="PR00038">
    <property type="entry name" value="HTHLUXR"/>
</dbReference>
<accession>A0ABS0H711</accession>